<reference evidence="1 2" key="1">
    <citation type="journal article" date="2018" name="Nat. Ecol. Evol.">
        <title>Pezizomycetes genomes reveal the molecular basis of ectomycorrhizal truffle lifestyle.</title>
        <authorList>
            <person name="Murat C."/>
            <person name="Payen T."/>
            <person name="Noel B."/>
            <person name="Kuo A."/>
            <person name="Morin E."/>
            <person name="Chen J."/>
            <person name="Kohler A."/>
            <person name="Krizsan K."/>
            <person name="Balestrini R."/>
            <person name="Da Silva C."/>
            <person name="Montanini B."/>
            <person name="Hainaut M."/>
            <person name="Levati E."/>
            <person name="Barry K.W."/>
            <person name="Belfiori B."/>
            <person name="Cichocki N."/>
            <person name="Clum A."/>
            <person name="Dockter R.B."/>
            <person name="Fauchery L."/>
            <person name="Guy J."/>
            <person name="Iotti M."/>
            <person name="Le Tacon F."/>
            <person name="Lindquist E.A."/>
            <person name="Lipzen A."/>
            <person name="Malagnac F."/>
            <person name="Mello A."/>
            <person name="Molinier V."/>
            <person name="Miyauchi S."/>
            <person name="Poulain J."/>
            <person name="Riccioni C."/>
            <person name="Rubini A."/>
            <person name="Sitrit Y."/>
            <person name="Splivallo R."/>
            <person name="Traeger S."/>
            <person name="Wang M."/>
            <person name="Zifcakova L."/>
            <person name="Wipf D."/>
            <person name="Zambonelli A."/>
            <person name="Paolocci F."/>
            <person name="Nowrousian M."/>
            <person name="Ottonello S."/>
            <person name="Baldrian P."/>
            <person name="Spatafora J.W."/>
            <person name="Henrissat B."/>
            <person name="Nagy L.G."/>
            <person name="Aury J.M."/>
            <person name="Wincker P."/>
            <person name="Grigoriev I.V."/>
            <person name="Bonfante P."/>
            <person name="Martin F.M."/>
        </authorList>
    </citation>
    <scope>NUCLEOTIDE SEQUENCE [LARGE SCALE GENOMIC DNA]</scope>
    <source>
        <strain evidence="1 2">ATCC MYA-4762</strain>
    </source>
</reference>
<dbReference type="AlphaFoldDB" id="A0A3N4L888"/>
<dbReference type="Proteomes" id="UP000267821">
    <property type="component" value="Unassembled WGS sequence"/>
</dbReference>
<protein>
    <submittedName>
        <fullName evidence="1">Uncharacterized protein</fullName>
    </submittedName>
</protein>
<accession>A0A3N4L888</accession>
<dbReference type="InParanoid" id="A0A3N4L888"/>
<name>A0A3N4L888_9PEZI</name>
<gene>
    <name evidence="1" type="ORF">L211DRAFT_799097</name>
</gene>
<sequence length="230" mass="26051">MDYLHTALAPCFGDNSPECVRMLDKDLQVAAFAATKEISKLSPDQRSWEAIVSAFTTNPLLEEMDDSTVYIADNLIKENINFFKFDGSPDKAVVTEVMTWFKKLVRDEDVVRATPIDIRQLARIVAQTGAGIDWQNIITVVHNKEKHSKKVLDVGVLRYPDISHPYLKVYRIQLEAWSSCERIGPCQRDSNGISGAYNCRKYKPRDDVIRRLKPEVLEMAAKAGEAFLLS</sequence>
<dbReference type="EMBL" id="ML121784">
    <property type="protein sequence ID" value="RPB17978.1"/>
    <property type="molecule type" value="Genomic_DNA"/>
</dbReference>
<organism evidence="1 2">
    <name type="scientific">Terfezia boudieri ATCC MYA-4762</name>
    <dbReference type="NCBI Taxonomy" id="1051890"/>
    <lineage>
        <taxon>Eukaryota</taxon>
        <taxon>Fungi</taxon>
        <taxon>Dikarya</taxon>
        <taxon>Ascomycota</taxon>
        <taxon>Pezizomycotina</taxon>
        <taxon>Pezizomycetes</taxon>
        <taxon>Pezizales</taxon>
        <taxon>Pezizaceae</taxon>
        <taxon>Terfezia</taxon>
    </lineage>
</organism>
<evidence type="ECO:0000313" key="2">
    <source>
        <dbReference type="Proteomes" id="UP000267821"/>
    </source>
</evidence>
<evidence type="ECO:0000313" key="1">
    <source>
        <dbReference type="EMBL" id="RPB17978.1"/>
    </source>
</evidence>
<dbReference type="OrthoDB" id="2735833at2759"/>
<proteinExistence type="predicted"/>
<keyword evidence="2" id="KW-1185">Reference proteome</keyword>